<dbReference type="Proteomes" id="UP000294937">
    <property type="component" value="Unassembled WGS sequence"/>
</dbReference>
<dbReference type="PANTHER" id="PTHR43617">
    <property type="entry name" value="L-AMINO ACID N-ACETYLTRANSFERASE"/>
    <property type="match status" value="1"/>
</dbReference>
<dbReference type="PROSITE" id="PS51186">
    <property type="entry name" value="GNAT"/>
    <property type="match status" value="1"/>
</dbReference>
<evidence type="ECO:0000313" key="2">
    <source>
        <dbReference type="EMBL" id="TCS92340.1"/>
    </source>
</evidence>
<protein>
    <submittedName>
        <fullName evidence="2">L-amino acid N-acyltransferase YncA</fullName>
    </submittedName>
</protein>
<dbReference type="RefSeq" id="WP_131926764.1">
    <property type="nucleotide sequence ID" value="NZ_SMAG01000013.1"/>
</dbReference>
<evidence type="ECO:0000313" key="3">
    <source>
        <dbReference type="Proteomes" id="UP000294937"/>
    </source>
</evidence>
<evidence type="ECO:0000259" key="1">
    <source>
        <dbReference type="PROSITE" id="PS51186"/>
    </source>
</evidence>
<keyword evidence="2" id="KW-0012">Acyltransferase</keyword>
<dbReference type="Gene3D" id="3.40.630.30">
    <property type="match status" value="1"/>
</dbReference>
<dbReference type="EMBL" id="SMAG01000013">
    <property type="protein sequence ID" value="TCS92340.1"/>
    <property type="molecule type" value="Genomic_DNA"/>
</dbReference>
<proteinExistence type="predicted"/>
<dbReference type="InterPro" id="IPR016181">
    <property type="entry name" value="Acyl_CoA_acyltransferase"/>
</dbReference>
<dbReference type="OrthoDB" id="5292888at2"/>
<reference evidence="2 3" key="1">
    <citation type="submission" date="2019-03" db="EMBL/GenBank/DDBJ databases">
        <title>Genomic Encyclopedia of Type Strains, Phase IV (KMG-IV): sequencing the most valuable type-strain genomes for metagenomic binning, comparative biology and taxonomic classification.</title>
        <authorList>
            <person name="Goeker M."/>
        </authorList>
    </citation>
    <scope>NUCLEOTIDE SEQUENCE [LARGE SCALE GENOMIC DNA]</scope>
    <source>
        <strain evidence="2 3">DSM 45707</strain>
    </source>
</reference>
<dbReference type="InterPro" id="IPR050276">
    <property type="entry name" value="MshD_Acetyltransferase"/>
</dbReference>
<organism evidence="2 3">
    <name type="scientific">Hazenella coriacea</name>
    <dbReference type="NCBI Taxonomy" id="1179467"/>
    <lineage>
        <taxon>Bacteria</taxon>
        <taxon>Bacillati</taxon>
        <taxon>Bacillota</taxon>
        <taxon>Bacilli</taxon>
        <taxon>Bacillales</taxon>
        <taxon>Thermoactinomycetaceae</taxon>
        <taxon>Hazenella</taxon>
    </lineage>
</organism>
<accession>A0A4R3L2C6</accession>
<dbReference type="GO" id="GO:0016747">
    <property type="term" value="F:acyltransferase activity, transferring groups other than amino-acyl groups"/>
    <property type="evidence" value="ECO:0007669"/>
    <property type="project" value="InterPro"/>
</dbReference>
<dbReference type="InterPro" id="IPR000182">
    <property type="entry name" value="GNAT_dom"/>
</dbReference>
<gene>
    <name evidence="2" type="ORF">EDD58_1131</name>
</gene>
<dbReference type="Pfam" id="PF00583">
    <property type="entry name" value="Acetyltransf_1"/>
    <property type="match status" value="1"/>
</dbReference>
<keyword evidence="3" id="KW-1185">Reference proteome</keyword>
<dbReference type="PANTHER" id="PTHR43617:SF30">
    <property type="entry name" value="HISTONE ACETYLTRANSFERASE"/>
    <property type="match status" value="1"/>
</dbReference>
<feature type="domain" description="N-acetyltransferase" evidence="1">
    <location>
        <begin position="2"/>
        <end position="168"/>
    </location>
</feature>
<comment type="caution">
    <text evidence="2">The sequence shown here is derived from an EMBL/GenBank/DDBJ whole genome shotgun (WGS) entry which is preliminary data.</text>
</comment>
<dbReference type="AlphaFoldDB" id="A0A4R3L2C6"/>
<dbReference type="SUPFAM" id="SSF55729">
    <property type="entry name" value="Acyl-CoA N-acyltransferases (Nat)"/>
    <property type="match status" value="1"/>
</dbReference>
<dbReference type="CDD" id="cd04301">
    <property type="entry name" value="NAT_SF"/>
    <property type="match status" value="1"/>
</dbReference>
<keyword evidence="2" id="KW-0808">Transferase</keyword>
<name>A0A4R3L2C6_9BACL</name>
<sequence>MTQIRLATLADAKGIASVQIASWRHTYQGMIHKNYLQQLSLTKHEEKWKKIIPSDTIVYVAEDDHGNIIGFASGGKELSGQYQGWAELSAIYLLPDQQGKGVGKRLANSIIRQLQKEPYSHMIVWVLETNHLARRFYEHLGGTVFTQTTTTIGSQSVEEVAYIWNLSA</sequence>